<dbReference type="RefSeq" id="WP_200085293.1">
    <property type="nucleotide sequence ID" value="NZ_CP054706.1"/>
</dbReference>
<reference evidence="2 3" key="1">
    <citation type="submission" date="2020-06" db="EMBL/GenBank/DDBJ databases">
        <title>Genomic analysis of Salicibibacter sp. NKC21-4.</title>
        <authorList>
            <person name="Oh Y.J."/>
        </authorList>
    </citation>
    <scope>NUCLEOTIDE SEQUENCE [LARGE SCALE GENOMIC DNA]</scope>
    <source>
        <strain evidence="2 3">NKC21-4</strain>
    </source>
</reference>
<evidence type="ECO:0000313" key="3">
    <source>
        <dbReference type="Proteomes" id="UP000595349"/>
    </source>
</evidence>
<protein>
    <submittedName>
        <fullName evidence="2">Uncharacterized protein</fullName>
    </submittedName>
</protein>
<proteinExistence type="predicted"/>
<evidence type="ECO:0000313" key="2">
    <source>
        <dbReference type="EMBL" id="QQK80926.1"/>
    </source>
</evidence>
<name>A0A7T6ZCE5_9BACI</name>
<keyword evidence="1" id="KW-0472">Membrane</keyword>
<feature type="transmembrane region" description="Helical" evidence="1">
    <location>
        <begin position="30"/>
        <end position="51"/>
    </location>
</feature>
<dbReference type="KEGG" id="scib:HUG20_14180"/>
<sequence length="105" mass="12168">MRKWDRIFFIFISCLALGTLIIGMEGTSEVPFLVMAVSFFGLSLIGYFLFYTVLATGWFYNIWAVNGILIALAFYFEDVYVVLIPLTVIWLAVFASDSFIRQYYR</sequence>
<feature type="transmembrane region" description="Helical" evidence="1">
    <location>
        <begin position="82"/>
        <end position="100"/>
    </location>
</feature>
<keyword evidence="3" id="KW-1185">Reference proteome</keyword>
<feature type="transmembrane region" description="Helical" evidence="1">
    <location>
        <begin position="58"/>
        <end position="76"/>
    </location>
</feature>
<evidence type="ECO:0000256" key="1">
    <source>
        <dbReference type="SAM" id="Phobius"/>
    </source>
</evidence>
<accession>A0A7T6ZCE5</accession>
<keyword evidence="1" id="KW-1133">Transmembrane helix</keyword>
<dbReference type="AlphaFoldDB" id="A0A7T6ZCE5"/>
<keyword evidence="1" id="KW-0812">Transmembrane</keyword>
<gene>
    <name evidence="2" type="ORF">HUG20_14180</name>
</gene>
<dbReference type="EMBL" id="CP054706">
    <property type="protein sequence ID" value="QQK80926.1"/>
    <property type="molecule type" value="Genomic_DNA"/>
</dbReference>
<feature type="transmembrane region" description="Helical" evidence="1">
    <location>
        <begin position="7"/>
        <end position="24"/>
    </location>
</feature>
<dbReference type="Proteomes" id="UP000595349">
    <property type="component" value="Chromosome"/>
</dbReference>
<organism evidence="2 3">
    <name type="scientific">Salicibibacter cibi</name>
    <dbReference type="NCBI Taxonomy" id="2743001"/>
    <lineage>
        <taxon>Bacteria</taxon>
        <taxon>Bacillati</taxon>
        <taxon>Bacillota</taxon>
        <taxon>Bacilli</taxon>
        <taxon>Bacillales</taxon>
        <taxon>Bacillaceae</taxon>
        <taxon>Salicibibacter</taxon>
    </lineage>
</organism>